<sequence>MKNKVIAYVMGTILFSLVILTACFITITNHQHINTIRLELQEYNRLLSEMINKTDNPVSVVSNITKDKSDIRITLINKSGEVEYDSDTLLKNLDNHANREEILMAEKNNEGYSIRYSKTLKKDMLYYATKLNDNGIIRTSIPLEHIKMFEDKNGQYYIVTLIAVIFLSIFMSLKLSVVIVNPLKKLESVAYEMSEGDLTKRVSVKSKDELGRLGCAFNHMADTLQLTLNELVDKQNRLEAILKSMDSGVIAVDKEHNVIMINPYAEKIFGIKGDIIGEKLMNHVRDFELDNVFDSEKDSVEITIINPIERDLRIKTAEIINGKEHIGKVAVVQDITDIKKLENMRSQFVANVSHELKTPLTSIRGFSETLLEVDDEETRKKFLGIINDEAERLARLINDILTLSNLEQCNKLHEETNDMDFSPELIIDNVVSLVKLEASKKNIEIETSLKNNNHIWGAPDKFKQMIIILLDNAIKYSESGDKIFINTYEEEGKNVIEVQDTGIGIPEKDLPRIFERFYRVDKARSRAKGGTGLGLAILKHIVISFGGTVEVQSRLGEGTKFTIKL</sequence>
<proteinExistence type="predicted"/>
<gene>
    <name evidence="1" type="ORF">rsdtw13_18550</name>
</gene>
<comment type="caution">
    <text evidence="1">The sequence shown here is derived from an EMBL/GenBank/DDBJ whole genome shotgun (WGS) entry which is preliminary data.</text>
</comment>
<organism evidence="1 2">
    <name type="scientific">Inconstantimicrobium mannanitabidum</name>
    <dbReference type="NCBI Taxonomy" id="1604901"/>
    <lineage>
        <taxon>Bacteria</taxon>
        <taxon>Bacillati</taxon>
        <taxon>Bacillota</taxon>
        <taxon>Clostridia</taxon>
        <taxon>Eubacteriales</taxon>
        <taxon>Clostridiaceae</taxon>
        <taxon>Inconstantimicrobium</taxon>
    </lineage>
</organism>
<protein>
    <submittedName>
        <fullName evidence="1">PAS domain-containing sensor histidine kinase</fullName>
    </submittedName>
</protein>
<keyword evidence="1" id="KW-0418">Kinase</keyword>
<keyword evidence="1" id="KW-0808">Transferase</keyword>
<reference evidence="1" key="1">
    <citation type="journal article" date="2025" name="Int. J. Syst. Evol. Microbiol.">
        <title>Inconstantimicrobium mannanitabidum sp. nov., a novel member of the family Clostridiaceae isolated from anoxic soil under the treatment of reductive soil disinfestation.</title>
        <authorList>
            <person name="Ueki A."/>
            <person name="Tonouchi A."/>
            <person name="Honma S."/>
            <person name="Kaku N."/>
            <person name="Ueki K."/>
        </authorList>
    </citation>
    <scope>NUCLEOTIDE SEQUENCE</scope>
    <source>
        <strain evidence="1">TW13</strain>
    </source>
</reference>
<dbReference type="Proteomes" id="UP001058074">
    <property type="component" value="Unassembled WGS sequence"/>
</dbReference>
<evidence type="ECO:0000313" key="1">
    <source>
        <dbReference type="EMBL" id="GKX66597.1"/>
    </source>
</evidence>
<dbReference type="EMBL" id="BROD01000001">
    <property type="protein sequence ID" value="GKX66597.1"/>
    <property type="molecule type" value="Genomic_DNA"/>
</dbReference>
<evidence type="ECO:0000313" key="2">
    <source>
        <dbReference type="Proteomes" id="UP001058074"/>
    </source>
</evidence>
<accession>A0ACB5RBQ7</accession>
<keyword evidence="2" id="KW-1185">Reference proteome</keyword>
<name>A0ACB5RBQ7_9CLOT</name>